<dbReference type="InterPro" id="IPR025110">
    <property type="entry name" value="AMP-bd_C"/>
</dbReference>
<name>A0A1M7T2F5_9BACT</name>
<dbReference type="AlphaFoldDB" id="A0A1M7T2F5"/>
<dbReference type="Pfam" id="PF13193">
    <property type="entry name" value="AMP-binding_C"/>
    <property type="match status" value="1"/>
</dbReference>
<dbReference type="GO" id="GO:0016874">
    <property type="term" value="F:ligase activity"/>
    <property type="evidence" value="ECO:0007669"/>
    <property type="project" value="UniProtKB-KW"/>
</dbReference>
<protein>
    <submittedName>
        <fullName evidence="3">D-alanine--poly(Phosphoribitol) ligase subunit 1</fullName>
    </submittedName>
</protein>
<proteinExistence type="predicted"/>
<dbReference type="STRING" id="1121455.SAMN02745728_01463"/>
<dbReference type="Gene3D" id="3.40.50.12780">
    <property type="entry name" value="N-terminal domain of ligase-like"/>
    <property type="match status" value="1"/>
</dbReference>
<keyword evidence="4" id="KW-1185">Reference proteome</keyword>
<dbReference type="GO" id="GO:0044550">
    <property type="term" value="P:secondary metabolite biosynthetic process"/>
    <property type="evidence" value="ECO:0007669"/>
    <property type="project" value="TreeGrafter"/>
</dbReference>
<dbReference type="Gene3D" id="3.30.300.30">
    <property type="match status" value="1"/>
</dbReference>
<evidence type="ECO:0000313" key="3">
    <source>
        <dbReference type="EMBL" id="SHN64837.1"/>
    </source>
</evidence>
<dbReference type="PROSITE" id="PS00455">
    <property type="entry name" value="AMP_BINDING"/>
    <property type="match status" value="1"/>
</dbReference>
<dbReference type="InterPro" id="IPR045851">
    <property type="entry name" value="AMP-bd_C_sf"/>
</dbReference>
<dbReference type="Proteomes" id="UP000186469">
    <property type="component" value="Unassembled WGS sequence"/>
</dbReference>
<dbReference type="GO" id="GO:0005737">
    <property type="term" value="C:cytoplasm"/>
    <property type="evidence" value="ECO:0007669"/>
    <property type="project" value="TreeGrafter"/>
</dbReference>
<feature type="domain" description="AMP-dependent synthetase/ligase" evidence="1">
    <location>
        <begin position="18"/>
        <end position="373"/>
    </location>
</feature>
<dbReference type="SUPFAM" id="SSF56801">
    <property type="entry name" value="Acetyl-CoA synthetase-like"/>
    <property type="match status" value="1"/>
</dbReference>
<dbReference type="RefSeq" id="WP_072697152.1">
    <property type="nucleotide sequence ID" value="NZ_FRDI01000006.1"/>
</dbReference>
<gene>
    <name evidence="3" type="ORF">SAMN02745728_01463</name>
</gene>
<dbReference type="GO" id="GO:0031177">
    <property type="term" value="F:phosphopantetheine binding"/>
    <property type="evidence" value="ECO:0007669"/>
    <property type="project" value="TreeGrafter"/>
</dbReference>
<evidence type="ECO:0000259" key="1">
    <source>
        <dbReference type="Pfam" id="PF00501"/>
    </source>
</evidence>
<accession>A0A1M7T2F5</accession>
<dbReference type="OrthoDB" id="9757540at2"/>
<evidence type="ECO:0000259" key="2">
    <source>
        <dbReference type="Pfam" id="PF13193"/>
    </source>
</evidence>
<reference evidence="3 4" key="1">
    <citation type="submission" date="2016-12" db="EMBL/GenBank/DDBJ databases">
        <authorList>
            <person name="Song W.-J."/>
            <person name="Kurnit D.M."/>
        </authorList>
    </citation>
    <scope>NUCLEOTIDE SEQUENCE [LARGE SCALE GENOMIC DNA]</scope>
    <source>
        <strain evidence="3 4">DSM 11393</strain>
    </source>
</reference>
<dbReference type="EMBL" id="FRDI01000006">
    <property type="protein sequence ID" value="SHN64837.1"/>
    <property type="molecule type" value="Genomic_DNA"/>
</dbReference>
<dbReference type="InterPro" id="IPR020845">
    <property type="entry name" value="AMP-binding_CS"/>
</dbReference>
<evidence type="ECO:0000313" key="4">
    <source>
        <dbReference type="Proteomes" id="UP000186469"/>
    </source>
</evidence>
<feature type="domain" description="AMP-binding enzyme C-terminal" evidence="2">
    <location>
        <begin position="431"/>
        <end position="504"/>
    </location>
</feature>
<organism evidence="3 4">
    <name type="scientific">Desulfovibrio litoralis DSM 11393</name>
    <dbReference type="NCBI Taxonomy" id="1121455"/>
    <lineage>
        <taxon>Bacteria</taxon>
        <taxon>Pseudomonadati</taxon>
        <taxon>Thermodesulfobacteriota</taxon>
        <taxon>Desulfovibrionia</taxon>
        <taxon>Desulfovibrionales</taxon>
        <taxon>Desulfovibrionaceae</taxon>
        <taxon>Desulfovibrio</taxon>
    </lineage>
</organism>
<dbReference type="GO" id="GO:0043041">
    <property type="term" value="P:amino acid activation for nonribosomal peptide biosynthetic process"/>
    <property type="evidence" value="ECO:0007669"/>
    <property type="project" value="TreeGrafter"/>
</dbReference>
<keyword evidence="3" id="KW-0436">Ligase</keyword>
<dbReference type="PANTHER" id="PTHR45527">
    <property type="entry name" value="NONRIBOSOMAL PEPTIDE SYNTHETASE"/>
    <property type="match status" value="1"/>
</dbReference>
<dbReference type="Pfam" id="PF00501">
    <property type="entry name" value="AMP-binding"/>
    <property type="match status" value="1"/>
</dbReference>
<sequence length="516" mass="58244">MNTHYYNLGVYVKDILNSFSDNFALCYPERKITYKNLSAQVERLAQLLIQKGYKRGDVIAIGHNKQPLSYALMLAALKLGMPYVCLDVASPVQRLQYILETSGAVLLAYDDISYEMSMCELSTSHKCPLVLLSEDILPTVSIKQQSQIDELVKQVDGATIAYIMFTSGSTGKPKGVAVTHQNVLHFIEWGKTCFSITPKDNFANISPMYFDNSVFDFFVGLFSGASLSPIPRELLTKPYDLVKYVHDMQCSIWFSVPSLLIYLMTMKAFAKGCLQNLRSISFGGEGYPKIELKKLYDIFTNQAQLVNVYGPTECTCICSAHYISESDFEDMEGLPTLGYLNQNFDYCVVDDDGGESDIGELWLIGPNVAAGYFNDIEKTNNAFHTLTDSRRFMKRMYKTGDIVRKHEGRLFFVGRKDNQIKHMGYRIELEEIEHALMKIPNVSQAAVIYNKTNTAYGKLISFVAYSGHLDAKQLLVELATLVPEYMIPSKIELMDKLPKNPNGKVDRQHLIAILKQ</sequence>
<dbReference type="InterPro" id="IPR000873">
    <property type="entry name" value="AMP-dep_synth/lig_dom"/>
</dbReference>
<dbReference type="PANTHER" id="PTHR45527:SF1">
    <property type="entry name" value="FATTY ACID SYNTHASE"/>
    <property type="match status" value="1"/>
</dbReference>
<dbReference type="InterPro" id="IPR042099">
    <property type="entry name" value="ANL_N_sf"/>
</dbReference>